<dbReference type="Proteomes" id="UP001214854">
    <property type="component" value="Unassembled WGS sequence"/>
</dbReference>
<dbReference type="InterPro" id="IPR005467">
    <property type="entry name" value="His_kinase_dom"/>
</dbReference>
<evidence type="ECO:0000259" key="12">
    <source>
        <dbReference type="PROSITE" id="PS50109"/>
    </source>
</evidence>
<evidence type="ECO:0000313" key="15">
    <source>
        <dbReference type="Proteomes" id="UP001214854"/>
    </source>
</evidence>
<feature type="transmembrane region" description="Helical" evidence="11">
    <location>
        <begin position="159"/>
        <end position="178"/>
    </location>
</feature>
<evidence type="ECO:0000256" key="8">
    <source>
        <dbReference type="ARBA" id="ARBA00022989"/>
    </source>
</evidence>
<feature type="domain" description="HAMP" evidence="13">
    <location>
        <begin position="180"/>
        <end position="233"/>
    </location>
</feature>
<dbReference type="RefSeq" id="WP_272749101.1">
    <property type="nucleotide sequence ID" value="NZ_JAQQKX010000014.1"/>
</dbReference>
<evidence type="ECO:0000256" key="3">
    <source>
        <dbReference type="ARBA" id="ARBA00012438"/>
    </source>
</evidence>
<dbReference type="GO" id="GO:0016301">
    <property type="term" value="F:kinase activity"/>
    <property type="evidence" value="ECO:0007669"/>
    <property type="project" value="UniProtKB-KW"/>
</dbReference>
<evidence type="ECO:0000256" key="2">
    <source>
        <dbReference type="ARBA" id="ARBA00004370"/>
    </source>
</evidence>
<dbReference type="SMART" id="SM00387">
    <property type="entry name" value="HATPase_c"/>
    <property type="match status" value="1"/>
</dbReference>
<keyword evidence="10 11" id="KW-0472">Membrane</keyword>
<evidence type="ECO:0000256" key="10">
    <source>
        <dbReference type="ARBA" id="ARBA00023136"/>
    </source>
</evidence>
<keyword evidence="15" id="KW-1185">Reference proteome</keyword>
<sequence>MAFLSFFTRSLTRPLTLRLVAASVLVCAAAFAFVYAGLRQQGEAALRQTVDTDLAGLVDIYGVHRIDGLQAALTARLDMAPTRSEQPYYLLRDPGGKVLTGNITTPPRLDPAKSQAGKVVLADGVEGQARATTLRGGYSLIAGRSDALLQATLAQVRNLFLIALALMVAASIFISGYASRTLRTRVDTLNAVFDALETGQLDARAPVRPDGDELDQLGQHVNAVTARIHRLMKAQRDVSDHTAHETRTPLMSVERDIRLAQSASTDPVVLKPLDSALERIRSLLRLLDALLDIASAEAQSGGLKALEEIDISEVARSIAELYELSAEEAGLELVCDIEDGVTMRADAMQMSRLMVNLLDNALKYGKDGQQIRLSVRAGPVIVVEDDGAGVSDAEKPRIFERYRRIATPDGEPAQKGHGLGLALVKAIAERHDLGIRIEDTHAESDAEPGRRGARFVVRKEVA</sequence>
<dbReference type="InterPro" id="IPR036890">
    <property type="entry name" value="HATPase_C_sf"/>
</dbReference>
<comment type="subcellular location">
    <subcellularLocation>
        <location evidence="2">Membrane</location>
    </subcellularLocation>
</comment>
<feature type="domain" description="Histidine kinase" evidence="12">
    <location>
        <begin position="241"/>
        <end position="462"/>
    </location>
</feature>
<evidence type="ECO:0000259" key="13">
    <source>
        <dbReference type="PROSITE" id="PS50885"/>
    </source>
</evidence>
<evidence type="ECO:0000256" key="9">
    <source>
        <dbReference type="ARBA" id="ARBA00023012"/>
    </source>
</evidence>
<keyword evidence="8 11" id="KW-1133">Transmembrane helix</keyword>
<comment type="catalytic activity">
    <reaction evidence="1">
        <text>ATP + protein L-histidine = ADP + protein N-phospho-L-histidine.</text>
        <dbReference type="EC" id="2.7.13.3"/>
    </reaction>
</comment>
<dbReference type="Pfam" id="PF02518">
    <property type="entry name" value="HATPase_c"/>
    <property type="match status" value="1"/>
</dbReference>
<evidence type="ECO:0000256" key="6">
    <source>
        <dbReference type="ARBA" id="ARBA00022692"/>
    </source>
</evidence>
<dbReference type="InterPro" id="IPR003594">
    <property type="entry name" value="HATPase_dom"/>
</dbReference>
<evidence type="ECO:0000313" key="14">
    <source>
        <dbReference type="EMBL" id="MDC7684629.1"/>
    </source>
</evidence>
<dbReference type="PANTHER" id="PTHR45436">
    <property type="entry name" value="SENSOR HISTIDINE KINASE YKOH"/>
    <property type="match status" value="1"/>
</dbReference>
<dbReference type="InterPro" id="IPR036097">
    <property type="entry name" value="HisK_dim/P_sf"/>
</dbReference>
<reference evidence="14 15" key="1">
    <citation type="submission" date="2023-01" db="EMBL/GenBank/DDBJ databases">
        <title>Novel species of the genus Asticcacaulis isolated from rivers.</title>
        <authorList>
            <person name="Lu H."/>
        </authorList>
    </citation>
    <scope>NUCLEOTIDE SEQUENCE [LARGE SCALE GENOMIC DNA]</scope>
    <source>
        <strain evidence="14 15">BYS171W</strain>
    </source>
</reference>
<organism evidence="14 15">
    <name type="scientific">Asticcacaulis aquaticus</name>
    <dbReference type="NCBI Taxonomy" id="2984212"/>
    <lineage>
        <taxon>Bacteria</taxon>
        <taxon>Pseudomonadati</taxon>
        <taxon>Pseudomonadota</taxon>
        <taxon>Alphaproteobacteria</taxon>
        <taxon>Caulobacterales</taxon>
        <taxon>Caulobacteraceae</taxon>
        <taxon>Asticcacaulis</taxon>
    </lineage>
</organism>
<gene>
    <name evidence="14" type="ORF">PQU92_15190</name>
</gene>
<evidence type="ECO:0000256" key="7">
    <source>
        <dbReference type="ARBA" id="ARBA00022777"/>
    </source>
</evidence>
<evidence type="ECO:0000256" key="1">
    <source>
        <dbReference type="ARBA" id="ARBA00000085"/>
    </source>
</evidence>
<name>A0ABT5HX19_9CAUL</name>
<dbReference type="EMBL" id="JAQQKX010000014">
    <property type="protein sequence ID" value="MDC7684629.1"/>
    <property type="molecule type" value="Genomic_DNA"/>
</dbReference>
<keyword evidence="4" id="KW-0597">Phosphoprotein</keyword>
<accession>A0ABT5HX19</accession>
<dbReference type="InterPro" id="IPR003660">
    <property type="entry name" value="HAMP_dom"/>
</dbReference>
<keyword evidence="7 14" id="KW-0418">Kinase</keyword>
<keyword evidence="9" id="KW-0902">Two-component regulatory system</keyword>
<dbReference type="Pfam" id="PF00672">
    <property type="entry name" value="HAMP"/>
    <property type="match status" value="1"/>
</dbReference>
<feature type="transmembrane region" description="Helical" evidence="11">
    <location>
        <begin position="20"/>
        <end position="38"/>
    </location>
</feature>
<dbReference type="PROSITE" id="PS50109">
    <property type="entry name" value="HIS_KIN"/>
    <property type="match status" value="1"/>
</dbReference>
<proteinExistence type="predicted"/>
<keyword evidence="6 11" id="KW-0812">Transmembrane</keyword>
<dbReference type="Gene3D" id="3.30.565.10">
    <property type="entry name" value="Histidine kinase-like ATPase, C-terminal domain"/>
    <property type="match status" value="1"/>
</dbReference>
<dbReference type="SUPFAM" id="SSF47384">
    <property type="entry name" value="Homodimeric domain of signal transducing histidine kinase"/>
    <property type="match status" value="1"/>
</dbReference>
<evidence type="ECO:0000256" key="5">
    <source>
        <dbReference type="ARBA" id="ARBA00022679"/>
    </source>
</evidence>
<dbReference type="PANTHER" id="PTHR45436:SF8">
    <property type="entry name" value="HISTIDINE KINASE"/>
    <property type="match status" value="1"/>
</dbReference>
<dbReference type="PRINTS" id="PR00344">
    <property type="entry name" value="BCTRLSENSOR"/>
</dbReference>
<dbReference type="InterPro" id="IPR050428">
    <property type="entry name" value="TCS_sensor_his_kinase"/>
</dbReference>
<protein>
    <recommendedName>
        <fullName evidence="3">histidine kinase</fullName>
        <ecNumber evidence="3">2.7.13.3</ecNumber>
    </recommendedName>
</protein>
<dbReference type="PROSITE" id="PS50885">
    <property type="entry name" value="HAMP"/>
    <property type="match status" value="1"/>
</dbReference>
<dbReference type="SMART" id="SM00304">
    <property type="entry name" value="HAMP"/>
    <property type="match status" value="1"/>
</dbReference>
<dbReference type="InterPro" id="IPR004358">
    <property type="entry name" value="Sig_transdc_His_kin-like_C"/>
</dbReference>
<evidence type="ECO:0000256" key="4">
    <source>
        <dbReference type="ARBA" id="ARBA00022553"/>
    </source>
</evidence>
<dbReference type="SUPFAM" id="SSF55874">
    <property type="entry name" value="ATPase domain of HSP90 chaperone/DNA topoisomerase II/histidine kinase"/>
    <property type="match status" value="1"/>
</dbReference>
<dbReference type="Gene3D" id="6.10.340.10">
    <property type="match status" value="1"/>
</dbReference>
<dbReference type="EC" id="2.7.13.3" evidence="3"/>
<evidence type="ECO:0000256" key="11">
    <source>
        <dbReference type="SAM" id="Phobius"/>
    </source>
</evidence>
<keyword evidence="5" id="KW-0808">Transferase</keyword>
<dbReference type="CDD" id="cd00075">
    <property type="entry name" value="HATPase"/>
    <property type="match status" value="1"/>
</dbReference>
<comment type="caution">
    <text evidence="14">The sequence shown here is derived from an EMBL/GenBank/DDBJ whole genome shotgun (WGS) entry which is preliminary data.</text>
</comment>